<dbReference type="PRINTS" id="PR00455">
    <property type="entry name" value="HTHTETR"/>
</dbReference>
<evidence type="ECO:0000256" key="4">
    <source>
        <dbReference type="PROSITE-ProRule" id="PRU00335"/>
    </source>
</evidence>
<feature type="domain" description="HTH tetR-type" evidence="6">
    <location>
        <begin position="33"/>
        <end position="93"/>
    </location>
</feature>
<dbReference type="PROSITE" id="PS01081">
    <property type="entry name" value="HTH_TETR_1"/>
    <property type="match status" value="1"/>
</dbReference>
<dbReference type="InterPro" id="IPR001647">
    <property type="entry name" value="HTH_TetR"/>
</dbReference>
<dbReference type="RefSeq" id="WP_049714852.1">
    <property type="nucleotide sequence ID" value="NZ_LFXA01000002.1"/>
</dbReference>
<gene>
    <name evidence="7" type="ORF">AC230_06160</name>
</gene>
<dbReference type="SUPFAM" id="SSF48498">
    <property type="entry name" value="Tetracyclin repressor-like, C-terminal domain"/>
    <property type="match status" value="1"/>
</dbReference>
<dbReference type="Pfam" id="PF00440">
    <property type="entry name" value="TetR_N"/>
    <property type="match status" value="1"/>
</dbReference>
<dbReference type="InterPro" id="IPR004111">
    <property type="entry name" value="Repressor_TetR_C"/>
</dbReference>
<evidence type="ECO:0000256" key="2">
    <source>
        <dbReference type="ARBA" id="ARBA00023125"/>
    </source>
</evidence>
<dbReference type="PATRIC" id="fig|1678637.3.peg.1335"/>
<sequence length="253" mass="27231">MDDRRIPAAGEASGVPAPPWLRPGRAPRPARVPLSQDAVVGAALELIGEEGPERLTMRRVAERLGASPGALYVHVQNKDELVQLTLDRVMAELRLPQPDPARWTEQVKEFARATRELLSRYPAVARMSFGQVPSGPNAVVVLERLLAILTAGGLPGRTAAYAADLVSGYVKLSVHEAAVWAEENRRKPPAAERLVQAREYLGALPADRFPHLAALAGPMFDDSSPGERFEFGLDVLVGGLRAMAGRDEGNPSG</sequence>
<dbReference type="SUPFAM" id="SSF46689">
    <property type="entry name" value="Homeodomain-like"/>
    <property type="match status" value="1"/>
</dbReference>
<dbReference type="Pfam" id="PF02909">
    <property type="entry name" value="TetR_C_1"/>
    <property type="match status" value="1"/>
</dbReference>
<dbReference type="PROSITE" id="PS50977">
    <property type="entry name" value="HTH_TETR_2"/>
    <property type="match status" value="1"/>
</dbReference>
<evidence type="ECO:0000256" key="3">
    <source>
        <dbReference type="ARBA" id="ARBA00023163"/>
    </source>
</evidence>
<evidence type="ECO:0000259" key="6">
    <source>
        <dbReference type="PROSITE" id="PS50977"/>
    </source>
</evidence>
<evidence type="ECO:0000256" key="1">
    <source>
        <dbReference type="ARBA" id="ARBA00023015"/>
    </source>
</evidence>
<dbReference type="STRING" id="1678637.AC230_06160"/>
<comment type="caution">
    <text evidence="7">The sequence shown here is derived from an EMBL/GenBank/DDBJ whole genome shotgun (WGS) entry which is preliminary data.</text>
</comment>
<evidence type="ECO:0000256" key="5">
    <source>
        <dbReference type="SAM" id="MobiDB-lite"/>
    </source>
</evidence>
<dbReference type="Gene3D" id="1.10.357.10">
    <property type="entry name" value="Tetracycline Repressor, domain 2"/>
    <property type="match status" value="1"/>
</dbReference>
<dbReference type="InterPro" id="IPR050109">
    <property type="entry name" value="HTH-type_TetR-like_transc_reg"/>
</dbReference>
<name>A0A0K9XL79_9ACTN</name>
<evidence type="ECO:0000313" key="7">
    <source>
        <dbReference type="EMBL" id="KNB54105.1"/>
    </source>
</evidence>
<dbReference type="PANTHER" id="PTHR30055:SF151">
    <property type="entry name" value="TRANSCRIPTIONAL REGULATORY PROTEIN"/>
    <property type="match status" value="1"/>
</dbReference>
<reference evidence="8" key="1">
    <citation type="submission" date="2015-07" db="EMBL/GenBank/DDBJ databases">
        <title>Draft genome sequence of Streptomyces sp. CMAA 1322, a bacterium isolated from Caatinga biome, from dry forest semiarid of Brazil.</title>
        <authorList>
            <person name="Santos S.N."/>
            <person name="Gacesa R."/>
            <person name="Taketani R.G."/>
            <person name="Long P.F."/>
            <person name="Melo I.S."/>
        </authorList>
    </citation>
    <scope>NUCLEOTIDE SEQUENCE [LARGE SCALE GENOMIC DNA]</scope>
    <source>
        <strain evidence="8">CMAA 1322</strain>
    </source>
</reference>
<dbReference type="EMBL" id="LFXA01000002">
    <property type="protein sequence ID" value="KNB54105.1"/>
    <property type="molecule type" value="Genomic_DNA"/>
</dbReference>
<keyword evidence="8" id="KW-1185">Reference proteome</keyword>
<organism evidence="7 8">
    <name type="scientific">Streptomyces caatingaensis</name>
    <dbReference type="NCBI Taxonomy" id="1678637"/>
    <lineage>
        <taxon>Bacteria</taxon>
        <taxon>Bacillati</taxon>
        <taxon>Actinomycetota</taxon>
        <taxon>Actinomycetes</taxon>
        <taxon>Kitasatosporales</taxon>
        <taxon>Streptomycetaceae</taxon>
        <taxon>Streptomyces</taxon>
    </lineage>
</organism>
<dbReference type="GO" id="GO:0045892">
    <property type="term" value="P:negative regulation of DNA-templated transcription"/>
    <property type="evidence" value="ECO:0007669"/>
    <property type="project" value="InterPro"/>
</dbReference>
<dbReference type="InterPro" id="IPR036271">
    <property type="entry name" value="Tet_transcr_reg_TetR-rel_C_sf"/>
</dbReference>
<keyword evidence="1" id="KW-0805">Transcription regulation</keyword>
<dbReference type="GO" id="GO:0003700">
    <property type="term" value="F:DNA-binding transcription factor activity"/>
    <property type="evidence" value="ECO:0007669"/>
    <property type="project" value="TreeGrafter"/>
</dbReference>
<keyword evidence="3" id="KW-0804">Transcription</keyword>
<dbReference type="PANTHER" id="PTHR30055">
    <property type="entry name" value="HTH-TYPE TRANSCRIPTIONAL REGULATOR RUTR"/>
    <property type="match status" value="1"/>
</dbReference>
<dbReference type="AlphaFoldDB" id="A0A0K9XL79"/>
<dbReference type="Proteomes" id="UP000037288">
    <property type="component" value="Unassembled WGS sequence"/>
</dbReference>
<dbReference type="GO" id="GO:0000976">
    <property type="term" value="F:transcription cis-regulatory region binding"/>
    <property type="evidence" value="ECO:0007669"/>
    <property type="project" value="TreeGrafter"/>
</dbReference>
<proteinExistence type="predicted"/>
<protein>
    <recommendedName>
        <fullName evidence="6">HTH tetR-type domain-containing protein</fullName>
    </recommendedName>
</protein>
<feature type="DNA-binding region" description="H-T-H motif" evidence="4">
    <location>
        <begin position="56"/>
        <end position="75"/>
    </location>
</feature>
<dbReference type="InterPro" id="IPR023772">
    <property type="entry name" value="DNA-bd_HTH_TetR-type_CS"/>
</dbReference>
<dbReference type="InterPro" id="IPR009057">
    <property type="entry name" value="Homeodomain-like_sf"/>
</dbReference>
<feature type="region of interest" description="Disordered" evidence="5">
    <location>
        <begin position="1"/>
        <end position="26"/>
    </location>
</feature>
<accession>A0A0K9XL79</accession>
<keyword evidence="2 4" id="KW-0238">DNA-binding</keyword>
<evidence type="ECO:0000313" key="8">
    <source>
        <dbReference type="Proteomes" id="UP000037288"/>
    </source>
</evidence>